<dbReference type="Pfam" id="PF09922">
    <property type="entry name" value="LiaF-like_C"/>
    <property type="match status" value="1"/>
</dbReference>
<dbReference type="OrthoDB" id="3625082at2"/>
<dbReference type="AlphaFoldDB" id="A0A0M2VAI8"/>
<feature type="domain" description="DUF1707" evidence="1">
    <location>
        <begin position="16"/>
        <end position="63"/>
    </location>
</feature>
<dbReference type="EMBL" id="LAHO01000003">
    <property type="protein sequence ID" value="KKO46640.1"/>
    <property type="molecule type" value="Genomic_DNA"/>
</dbReference>
<organism evidence="3 4">
    <name type="scientific">Arsukibacterium ikkense</name>
    <dbReference type="NCBI Taxonomy" id="336831"/>
    <lineage>
        <taxon>Bacteria</taxon>
        <taxon>Pseudomonadati</taxon>
        <taxon>Pseudomonadota</taxon>
        <taxon>Gammaproteobacteria</taxon>
        <taxon>Chromatiales</taxon>
        <taxon>Chromatiaceae</taxon>
        <taxon>Arsukibacterium</taxon>
    </lineage>
</organism>
<evidence type="ECO:0000313" key="4">
    <source>
        <dbReference type="Proteomes" id="UP000034228"/>
    </source>
</evidence>
<dbReference type="Proteomes" id="UP000034228">
    <property type="component" value="Unassembled WGS sequence"/>
</dbReference>
<evidence type="ECO:0000259" key="1">
    <source>
        <dbReference type="Pfam" id="PF08044"/>
    </source>
</evidence>
<comment type="caution">
    <text evidence="3">The sequence shown here is derived from an EMBL/GenBank/DDBJ whole genome shotgun (WGS) entry which is preliminary data.</text>
</comment>
<dbReference type="PATRIC" id="fig|336831.14.peg.3303"/>
<dbReference type="InterPro" id="IPR024425">
    <property type="entry name" value="LiaF-like_C"/>
</dbReference>
<dbReference type="Pfam" id="PF08044">
    <property type="entry name" value="DUF1707"/>
    <property type="match status" value="1"/>
</dbReference>
<proteinExistence type="predicted"/>
<reference evidence="3 4" key="1">
    <citation type="submission" date="2015-03" db="EMBL/GenBank/DDBJ databases">
        <title>Draft genome sequences of two protease-producing strains of Arsukibacterium isolated from two cold and alkaline environments.</title>
        <authorList>
            <person name="Lylloff J.E."/>
            <person name="Skov L.B."/>
            <person name="Jepsen M."/>
            <person name="Hallin P.F."/>
            <person name="Sorensen S.J."/>
            <person name="Stougaard P."/>
            <person name="Glaring M.A."/>
        </authorList>
    </citation>
    <scope>NUCLEOTIDE SEQUENCE [LARGE SCALE GENOMIC DNA]</scope>
    <source>
        <strain evidence="3 4">GCM72</strain>
    </source>
</reference>
<evidence type="ECO:0000259" key="2">
    <source>
        <dbReference type="Pfam" id="PF09922"/>
    </source>
</evidence>
<keyword evidence="4" id="KW-1185">Reference proteome</keyword>
<dbReference type="PANTHER" id="PTHR40763:SF5">
    <property type="entry name" value="MEMBRANE PROTEIN"/>
    <property type="match status" value="1"/>
</dbReference>
<accession>A0A0M2VAI8</accession>
<dbReference type="InterPro" id="IPR012551">
    <property type="entry name" value="DUF1707_SHOCT-like"/>
</dbReference>
<evidence type="ECO:0000313" key="3">
    <source>
        <dbReference type="EMBL" id="KKO46640.1"/>
    </source>
</evidence>
<dbReference type="STRING" id="336831.WG68_04960"/>
<name>A0A0M2VAI8_9GAMM</name>
<feature type="domain" description="Cell wall-active antibiotics response LiaF-like C-terminal" evidence="2">
    <location>
        <begin position="111"/>
        <end position="169"/>
    </location>
</feature>
<protein>
    <submittedName>
        <fullName evidence="3">Uncharacterized protein</fullName>
    </submittedName>
</protein>
<dbReference type="PANTHER" id="PTHR40763">
    <property type="entry name" value="MEMBRANE PROTEIN-RELATED"/>
    <property type="match status" value="1"/>
</dbReference>
<sequence>MAIDSSGVKIEDRPFDQVRQEAIDQLIMNYSHGVISAEAFERRLDVASDAKSFQELIDVVADLSLQPDTQYQQQRERSFSPRYQAGNDTRNENIICVLSSNQHSGQWLVPAEIRIVSVLGSVELDFSEAIFQHQHIVIRVNNWIGSLTILVPEQVNVVSNMFNIIGSTDNKAPCMGDRQAPQIVIEGYSILGSLDVKLKKTIKEKFSAFANQCRQMFGLNKS</sequence>
<gene>
    <name evidence="3" type="ORF">WG68_04960</name>
</gene>